<protein>
    <recommendedName>
        <fullName evidence="2">Lecithin:cholesterol acyltransferase</fullName>
    </recommendedName>
</protein>
<comment type="caution">
    <text evidence="1">The sequence shown here is derived from an EMBL/GenBank/DDBJ whole genome shotgun (WGS) entry which is preliminary data.</text>
</comment>
<proteinExistence type="predicted"/>
<dbReference type="AlphaFoldDB" id="A0A6B3QP69"/>
<evidence type="ECO:0000313" key="1">
    <source>
        <dbReference type="EMBL" id="NEV89863.1"/>
    </source>
</evidence>
<name>A0A6B3QP69_STRTE</name>
<dbReference type="EMBL" id="JAAIFS010000005">
    <property type="protein sequence ID" value="NEV89863.1"/>
    <property type="molecule type" value="Genomic_DNA"/>
</dbReference>
<reference evidence="1" key="1">
    <citation type="journal article" date="2020" name="Microorganisms">
        <title>Isolation, Genomic and Metabolomic Characterization of Streptomyces tendae VITAKN with Quorum Sensing Inhibitory Activity from Southern India.</title>
        <authorList>
            <person name="Ishaque N.M."/>
            <person name="Burgsdorf I."/>
            <person name="Limlingan Malit J.J."/>
            <person name="Saha S."/>
            <person name="Teta R."/>
            <person name="Ewe D."/>
            <person name="Kannabiran K."/>
            <person name="Hrouzek P."/>
            <person name="Steindler L."/>
            <person name="Costantino V."/>
            <person name="Saurav K."/>
        </authorList>
    </citation>
    <scope>NUCLEOTIDE SEQUENCE</scope>
    <source>
        <strain evidence="1">VITAKN</strain>
    </source>
</reference>
<evidence type="ECO:0008006" key="2">
    <source>
        <dbReference type="Google" id="ProtNLM"/>
    </source>
</evidence>
<dbReference type="InterPro" id="IPR029058">
    <property type="entry name" value="AB_hydrolase_fold"/>
</dbReference>
<accession>A0A6B3QP69</accession>
<dbReference type="SUPFAM" id="SSF53474">
    <property type="entry name" value="alpha/beta-Hydrolases"/>
    <property type="match status" value="1"/>
</dbReference>
<dbReference type="Gene3D" id="3.40.50.1820">
    <property type="entry name" value="alpha/beta hydrolase"/>
    <property type="match status" value="1"/>
</dbReference>
<dbReference type="RefSeq" id="WP_161381384.1">
    <property type="nucleotide sequence ID" value="NZ_JAAIFS010000005.1"/>
</dbReference>
<sequence>MRHDLVVFVPGFLGTRLCRDGRDVWARCSEQLIDSAAAALTEAALPPGLGDAPPEAPFRLDADTLLQVPDSVPGLLSCMGYPDIRTALGDPPDAQFVPFTYDWRLSNRLVARQLKTRVARELDRWRAEADAYYPDRPDDPRVILVCHATGGLIGRHYLECEGGRETARTLVSLGTPQQGLVQAARLLAGHAVPAAAGPGLDVAARLNETLRDWAVNLPAVAEMLPVGYPAVRVEGKTRERRITDSRYPVPGLPGDAVRQALAFQEEFRSACDGHRRAGPLPYTVHCLGGVGFPSPEALVLSCDGARITGSLPGPGDGTVPRASAVAGWTGTDPMLWTGMRNTDLAGGPALRDAMLAIRAGRPPGGTLAGEEGIVLHLPRDPVAAGRPFVIDVLGHDLLRRNLRTFMWRSGRPDRQPLVFRPYETDRYRAEPEVAPGRWVVEALVDRPRGRDRTDVTVLAV</sequence>
<organism evidence="1">
    <name type="scientific">Streptomyces tendae</name>
    <dbReference type="NCBI Taxonomy" id="1932"/>
    <lineage>
        <taxon>Bacteria</taxon>
        <taxon>Bacillati</taxon>
        <taxon>Actinomycetota</taxon>
        <taxon>Actinomycetes</taxon>
        <taxon>Kitasatosporales</taxon>
        <taxon>Streptomycetaceae</taxon>
        <taxon>Streptomyces</taxon>
    </lineage>
</organism>
<gene>
    <name evidence="1" type="ORF">GUR47_24850</name>
</gene>